<evidence type="ECO:0000313" key="3">
    <source>
        <dbReference type="EMBL" id="RGS67546.1"/>
    </source>
</evidence>
<feature type="domain" description="4Fe4S-binding SPASM" evidence="2">
    <location>
        <begin position="167"/>
        <end position="226"/>
    </location>
</feature>
<evidence type="ECO:0000256" key="1">
    <source>
        <dbReference type="ARBA" id="ARBA00001966"/>
    </source>
</evidence>
<dbReference type="InterPro" id="IPR013785">
    <property type="entry name" value="Aldolase_TIM"/>
</dbReference>
<dbReference type="GO" id="GO:0016491">
    <property type="term" value="F:oxidoreductase activity"/>
    <property type="evidence" value="ECO:0007669"/>
    <property type="project" value="InterPro"/>
</dbReference>
<dbReference type="NCBIfam" id="TIGR04085">
    <property type="entry name" value="rSAM_more_4Fe4S"/>
    <property type="match status" value="1"/>
</dbReference>
<reference evidence="3 4" key="1">
    <citation type="submission" date="2018-08" db="EMBL/GenBank/DDBJ databases">
        <title>A genome reference for cultivated species of the human gut microbiota.</title>
        <authorList>
            <person name="Zou Y."/>
            <person name="Xue W."/>
            <person name="Luo G."/>
        </authorList>
    </citation>
    <scope>NUCLEOTIDE SEQUENCE [LARGE SCALE GENOMIC DNA]</scope>
    <source>
        <strain evidence="3 4">AF21-24</strain>
    </source>
</reference>
<dbReference type="Gene3D" id="3.20.20.70">
    <property type="entry name" value="Aldolase class I"/>
    <property type="match status" value="1"/>
</dbReference>
<protein>
    <submittedName>
        <fullName evidence="3">SPASM domain-containing protein</fullName>
    </submittedName>
</protein>
<name>A0A412KG54_9FIRM</name>
<dbReference type="InterPro" id="IPR023867">
    <property type="entry name" value="Sulphatase_maturase_rSAM"/>
</dbReference>
<sequence>MPFYLKGDILDFITKWMDFNLSVSIDGTPEVNDSYRIMNNGLGTFEKIEENIKALLKKRADAMARITVLPDTVQYLYKNSVFLAEMGFRIVGGALDYYNPRWNERKFKILYEELVKLKKYQMEEKNVRFPMTNFLYEELVKLKKYQMEEKNVRFPMTNFYCRKMGECGFGKNYFTLYPNGDIYPCTYCVGKSEFLLGNINKEGFKEDKILEFQTINAKCNPLCEGCGHLEHCVSSRCKFLNYALSGDFLTPSGVVCAMENIKYKLSIL</sequence>
<proteinExistence type="predicted"/>
<comment type="cofactor">
    <cofactor evidence="1">
        <name>[4Fe-4S] cluster</name>
        <dbReference type="ChEBI" id="CHEBI:49883"/>
    </cofactor>
</comment>
<accession>A0A412KG54</accession>
<organism evidence="3 4">
    <name type="scientific">Blautia obeum</name>
    <dbReference type="NCBI Taxonomy" id="40520"/>
    <lineage>
        <taxon>Bacteria</taxon>
        <taxon>Bacillati</taxon>
        <taxon>Bacillota</taxon>
        <taxon>Clostridia</taxon>
        <taxon>Lachnospirales</taxon>
        <taxon>Lachnospiraceae</taxon>
        <taxon>Blautia</taxon>
    </lineage>
</organism>
<dbReference type="AlphaFoldDB" id="A0A412KG54"/>
<dbReference type="PANTHER" id="PTHR43273">
    <property type="entry name" value="ANAEROBIC SULFATASE-MATURATING ENZYME HOMOLOG ASLB-RELATED"/>
    <property type="match status" value="1"/>
</dbReference>
<gene>
    <name evidence="3" type="ORF">DWX77_16585</name>
</gene>
<dbReference type="InterPro" id="IPR058240">
    <property type="entry name" value="rSAM_sf"/>
</dbReference>
<dbReference type="SUPFAM" id="SSF102114">
    <property type="entry name" value="Radical SAM enzymes"/>
    <property type="match status" value="1"/>
</dbReference>
<comment type="caution">
    <text evidence="3">The sequence shown here is derived from an EMBL/GenBank/DDBJ whole genome shotgun (WGS) entry which is preliminary data.</text>
</comment>
<dbReference type="PANTHER" id="PTHR43273:SF3">
    <property type="entry name" value="ANAEROBIC SULFATASE-MATURATING ENZYME HOMOLOG ASLB-RELATED"/>
    <property type="match status" value="1"/>
</dbReference>
<evidence type="ECO:0000313" key="4">
    <source>
        <dbReference type="Proteomes" id="UP000284242"/>
    </source>
</evidence>
<evidence type="ECO:0000259" key="2">
    <source>
        <dbReference type="Pfam" id="PF13186"/>
    </source>
</evidence>
<dbReference type="Pfam" id="PF13186">
    <property type="entry name" value="SPASM"/>
    <property type="match status" value="1"/>
</dbReference>
<dbReference type="Proteomes" id="UP000284242">
    <property type="component" value="Unassembled WGS sequence"/>
</dbReference>
<dbReference type="InterPro" id="IPR023885">
    <property type="entry name" value="4Fe4S-binding_SPASM_dom"/>
</dbReference>
<dbReference type="EMBL" id="QRVV01000140">
    <property type="protein sequence ID" value="RGS67546.1"/>
    <property type="molecule type" value="Genomic_DNA"/>
</dbReference>